<dbReference type="Proteomes" id="UP000287188">
    <property type="component" value="Unassembled WGS sequence"/>
</dbReference>
<dbReference type="GO" id="GO:0071949">
    <property type="term" value="F:FAD binding"/>
    <property type="evidence" value="ECO:0007669"/>
    <property type="project" value="InterPro"/>
</dbReference>
<feature type="domain" description="FAD-binding PCMH-type" evidence="2">
    <location>
        <begin position="36"/>
        <end position="92"/>
    </location>
</feature>
<comment type="caution">
    <text evidence="3">The sequence shown here is derived from an EMBL/GenBank/DDBJ whole genome shotgun (WGS) entry which is preliminary data.</text>
</comment>
<keyword evidence="4" id="KW-1185">Reference proteome</keyword>
<dbReference type="EMBL" id="BIFS01000001">
    <property type="protein sequence ID" value="GCE18501.1"/>
    <property type="molecule type" value="Genomic_DNA"/>
</dbReference>
<dbReference type="InterPro" id="IPR016167">
    <property type="entry name" value="FAD-bd_PCMH_sub1"/>
</dbReference>
<dbReference type="RefSeq" id="WP_218031810.1">
    <property type="nucleotide sequence ID" value="NZ_BIFS01000001.1"/>
</dbReference>
<evidence type="ECO:0000313" key="4">
    <source>
        <dbReference type="Proteomes" id="UP000287188"/>
    </source>
</evidence>
<keyword evidence="1" id="KW-0560">Oxidoreductase</keyword>
<protein>
    <recommendedName>
        <fullName evidence="2">FAD-binding PCMH-type domain-containing protein</fullName>
    </recommendedName>
</protein>
<dbReference type="InterPro" id="IPR006094">
    <property type="entry name" value="Oxid_FAD_bind_N"/>
</dbReference>
<dbReference type="Pfam" id="PF01565">
    <property type="entry name" value="FAD_binding_4"/>
    <property type="match status" value="1"/>
</dbReference>
<gene>
    <name evidence="3" type="ORF">KDK_23010</name>
</gene>
<dbReference type="PANTHER" id="PTHR42934">
    <property type="entry name" value="GLYCOLATE OXIDASE SUBUNIT GLCD"/>
    <property type="match status" value="1"/>
</dbReference>
<dbReference type="InterPro" id="IPR036318">
    <property type="entry name" value="FAD-bd_PCMH-like_sf"/>
</dbReference>
<dbReference type="GO" id="GO:0016491">
    <property type="term" value="F:oxidoreductase activity"/>
    <property type="evidence" value="ECO:0007669"/>
    <property type="project" value="UniProtKB-KW"/>
</dbReference>
<accession>A0A402AHA8</accession>
<dbReference type="PROSITE" id="PS51387">
    <property type="entry name" value="FAD_PCMH"/>
    <property type="match status" value="1"/>
</dbReference>
<dbReference type="Gene3D" id="3.30.43.10">
    <property type="entry name" value="Uridine Diphospho-n-acetylenolpyruvylglucosamine Reductase, domain 2"/>
    <property type="match status" value="1"/>
</dbReference>
<reference evidence="4" key="1">
    <citation type="submission" date="2018-12" db="EMBL/GenBank/DDBJ databases">
        <title>Tengunoibacter tsumagoiensis gen. nov., sp. nov., Dictyobacter kobayashii sp. nov., D. alpinus sp. nov., and D. joshuensis sp. nov. and description of Dictyobacteraceae fam. nov. within the order Ktedonobacterales isolated from Tengu-no-mugimeshi.</title>
        <authorList>
            <person name="Wang C.M."/>
            <person name="Zheng Y."/>
            <person name="Sakai Y."/>
            <person name="Toyoda A."/>
            <person name="Minakuchi Y."/>
            <person name="Abe K."/>
            <person name="Yokota A."/>
            <person name="Yabe S."/>
        </authorList>
    </citation>
    <scope>NUCLEOTIDE SEQUENCE [LARGE SCALE GENOMIC DNA]</scope>
    <source>
        <strain evidence="4">Uno11</strain>
    </source>
</reference>
<proteinExistence type="predicted"/>
<sequence length="92" mass="9737">MLKENVLHTLKKILPAGQVFTDRASMIAYEVDAGLDKGLPEGVVFPRTTEEVMRVMRWASAQGIPLIARGAGTGLSGGAVADRGASLLNSRT</sequence>
<evidence type="ECO:0000313" key="3">
    <source>
        <dbReference type="EMBL" id="GCE18501.1"/>
    </source>
</evidence>
<organism evidence="3 4">
    <name type="scientific">Dictyobacter kobayashii</name>
    <dbReference type="NCBI Taxonomy" id="2014872"/>
    <lineage>
        <taxon>Bacteria</taxon>
        <taxon>Bacillati</taxon>
        <taxon>Chloroflexota</taxon>
        <taxon>Ktedonobacteria</taxon>
        <taxon>Ktedonobacterales</taxon>
        <taxon>Dictyobacteraceae</taxon>
        <taxon>Dictyobacter</taxon>
    </lineage>
</organism>
<dbReference type="InterPro" id="IPR051914">
    <property type="entry name" value="FAD-linked_OxidoTrans_Type4"/>
</dbReference>
<dbReference type="PANTHER" id="PTHR42934:SF2">
    <property type="entry name" value="GLYCOLATE OXIDASE SUBUNIT GLCD"/>
    <property type="match status" value="1"/>
</dbReference>
<name>A0A402AHA8_9CHLR</name>
<evidence type="ECO:0000256" key="1">
    <source>
        <dbReference type="ARBA" id="ARBA00023002"/>
    </source>
</evidence>
<dbReference type="AlphaFoldDB" id="A0A402AHA8"/>
<dbReference type="SUPFAM" id="SSF56176">
    <property type="entry name" value="FAD-binding/transporter-associated domain-like"/>
    <property type="match status" value="1"/>
</dbReference>
<evidence type="ECO:0000259" key="2">
    <source>
        <dbReference type="PROSITE" id="PS51387"/>
    </source>
</evidence>
<dbReference type="InterPro" id="IPR016166">
    <property type="entry name" value="FAD-bd_PCMH"/>
</dbReference>